<evidence type="ECO:0000313" key="1">
    <source>
        <dbReference type="EMBL" id="KAF0981523.1"/>
    </source>
</evidence>
<name>A0A6A5BTU9_NAEFO</name>
<dbReference type="Proteomes" id="UP000444721">
    <property type="component" value="Unassembled WGS sequence"/>
</dbReference>
<dbReference type="VEuPathDB" id="AmoebaDB:NF0046170"/>
<comment type="caution">
    <text evidence="1">The sequence shown here is derived from an EMBL/GenBank/DDBJ whole genome shotgun (WGS) entry which is preliminary data.</text>
</comment>
<dbReference type="VEuPathDB" id="AmoebaDB:FDP41_012180"/>
<keyword evidence="2" id="KW-1185">Reference proteome</keyword>
<dbReference type="OrthoDB" id="10417029at2759"/>
<dbReference type="VEuPathDB" id="AmoebaDB:NfTy_038580"/>
<dbReference type="GeneID" id="68119395"/>
<evidence type="ECO:0000313" key="2">
    <source>
        <dbReference type="Proteomes" id="UP000444721"/>
    </source>
</evidence>
<accession>A0A6A5BTU9</accession>
<protein>
    <submittedName>
        <fullName evidence="1">Uncharacterized protein</fullName>
    </submittedName>
</protein>
<gene>
    <name evidence="1" type="ORF">FDP41_012180</name>
</gene>
<dbReference type="EMBL" id="VFQX01000013">
    <property type="protein sequence ID" value="KAF0981523.1"/>
    <property type="molecule type" value="Genomic_DNA"/>
</dbReference>
<organism evidence="1 2">
    <name type="scientific">Naegleria fowleri</name>
    <name type="common">Brain eating amoeba</name>
    <dbReference type="NCBI Taxonomy" id="5763"/>
    <lineage>
        <taxon>Eukaryota</taxon>
        <taxon>Discoba</taxon>
        <taxon>Heterolobosea</taxon>
        <taxon>Tetramitia</taxon>
        <taxon>Eutetramitia</taxon>
        <taxon>Vahlkampfiidae</taxon>
        <taxon>Naegleria</taxon>
    </lineage>
</organism>
<dbReference type="RefSeq" id="XP_044566236.1">
    <property type="nucleotide sequence ID" value="XM_044702671.1"/>
</dbReference>
<dbReference type="AlphaFoldDB" id="A0A6A5BTU9"/>
<sequence length="219" mass="26431">MKRFCCWNYQRWMRAFVYSATDVIIKKWIDLEDEIVVDNYSKKLMKKLSTNSTNTVVDESHFVDHLKHLIHTTLNDDNPFWASEENALMNNGFNEYIGSWYYMMRKKGLFAKEILPRFSYLGYQYWWKNKVFSIEKKKQPRTVSSSDICEVVNVETMKHLADLPLNKQLEWFQSKEFLSIDYSNHKLLQDYLTTMRNFGFYIQFFNWNCGQIDFVFVKS</sequence>
<proteinExistence type="predicted"/>
<reference evidence="1 2" key="1">
    <citation type="journal article" date="2019" name="Sci. Rep.">
        <title>Nanopore sequencing improves the draft genome of the human pathogenic amoeba Naegleria fowleri.</title>
        <authorList>
            <person name="Liechti N."/>
            <person name="Schurch N."/>
            <person name="Bruggmann R."/>
            <person name="Wittwer M."/>
        </authorList>
    </citation>
    <scope>NUCLEOTIDE SEQUENCE [LARGE SCALE GENOMIC DNA]</scope>
    <source>
        <strain evidence="1 2">ATCC 30894</strain>
    </source>
</reference>